<keyword evidence="3 7" id="KW-0813">Transport</keyword>
<dbReference type="PROSITE" id="PS51495">
    <property type="entry name" value="GLUE"/>
    <property type="match status" value="1"/>
</dbReference>
<accession>A0AAD5KXZ5</accession>
<dbReference type="EMBL" id="WJBH02000002">
    <property type="protein sequence ID" value="KAI9562497.1"/>
    <property type="molecule type" value="Genomic_DNA"/>
</dbReference>
<dbReference type="Pfam" id="PF04157">
    <property type="entry name" value="EAP30"/>
    <property type="match status" value="1"/>
</dbReference>
<keyword evidence="7" id="KW-0967">Endosome</keyword>
<comment type="subcellular location">
    <subcellularLocation>
        <location evidence="7">Cytoplasm</location>
    </subcellularLocation>
    <subcellularLocation>
        <location evidence="7">Endosome</location>
    </subcellularLocation>
</comment>
<comment type="caution">
    <text evidence="9">The sequence shown here is derived from an EMBL/GenBank/DDBJ whole genome shotgun (WGS) entry which is preliminary data.</text>
</comment>
<evidence type="ECO:0000259" key="8">
    <source>
        <dbReference type="PROSITE" id="PS51495"/>
    </source>
</evidence>
<evidence type="ECO:0000256" key="6">
    <source>
        <dbReference type="ARBA" id="ARBA00030114"/>
    </source>
</evidence>
<feature type="domain" description="GLUE N-terminal" evidence="8">
    <location>
        <begin position="1"/>
        <end position="141"/>
    </location>
</feature>
<evidence type="ECO:0000256" key="5">
    <source>
        <dbReference type="ARBA" id="ARBA00022927"/>
    </source>
</evidence>
<dbReference type="AlphaFoldDB" id="A0AAD5KXZ5"/>
<reference evidence="9 10" key="1">
    <citation type="submission" date="2022-05" db="EMBL/GenBank/DDBJ databases">
        <title>A multi-omics perspective on studying reproductive biology in Daphnia sinensis.</title>
        <authorList>
            <person name="Jia J."/>
        </authorList>
    </citation>
    <scope>NUCLEOTIDE SEQUENCE [LARGE SCALE GENOMIC DNA]</scope>
    <source>
        <strain evidence="9 10">WSL</strain>
    </source>
</reference>
<dbReference type="Gene3D" id="6.10.140.260">
    <property type="match status" value="1"/>
</dbReference>
<comment type="subunit">
    <text evidence="7">Component of the endosomal sorting complex required for transport II (ESCRT-II).</text>
</comment>
<protein>
    <recommendedName>
        <fullName evidence="2 7">Vacuolar protein-sorting-associated protein 36</fullName>
    </recommendedName>
    <alternativeName>
        <fullName evidence="6 7">ESCRT-II complex subunit VPS36</fullName>
    </alternativeName>
</protein>
<dbReference type="GO" id="GO:0031902">
    <property type="term" value="C:late endosome membrane"/>
    <property type="evidence" value="ECO:0007669"/>
    <property type="project" value="UniProtKB-UniRule"/>
</dbReference>
<evidence type="ECO:0000256" key="4">
    <source>
        <dbReference type="ARBA" id="ARBA00022490"/>
    </source>
</evidence>
<dbReference type="Proteomes" id="UP000820818">
    <property type="component" value="Linkage Group LG2"/>
</dbReference>
<dbReference type="InterPro" id="IPR036390">
    <property type="entry name" value="WH_DNA-bd_sf"/>
</dbReference>
<proteinExistence type="inferred from homology"/>
<dbReference type="GO" id="GO:0043328">
    <property type="term" value="P:protein transport to vacuole involved in ubiquitin-dependent protein catabolic process via the multivesicular body sorting pathway"/>
    <property type="evidence" value="ECO:0007669"/>
    <property type="project" value="UniProtKB-UniRule"/>
</dbReference>
<dbReference type="GO" id="GO:0032266">
    <property type="term" value="F:phosphatidylinositol-3-phosphate binding"/>
    <property type="evidence" value="ECO:0007669"/>
    <property type="project" value="UniProtKB-UniRule"/>
</dbReference>
<dbReference type="InterPro" id="IPR040608">
    <property type="entry name" value="Snf8/Vps36"/>
</dbReference>
<evidence type="ECO:0000313" key="9">
    <source>
        <dbReference type="EMBL" id="KAI9562497.1"/>
    </source>
</evidence>
<dbReference type="PANTHER" id="PTHR13128">
    <property type="entry name" value="VACUOLAR PROTEIN-SORTING-ASSOCIATED PROTEIN 36"/>
    <property type="match status" value="1"/>
</dbReference>
<dbReference type="PANTHER" id="PTHR13128:SF12">
    <property type="entry name" value="VACUOLAR PROTEIN-SORTING-ASSOCIATED PROTEIN 36"/>
    <property type="match status" value="1"/>
</dbReference>
<dbReference type="InterPro" id="IPR011993">
    <property type="entry name" value="PH-like_dom_sf"/>
</dbReference>
<evidence type="ECO:0000256" key="1">
    <source>
        <dbReference type="ARBA" id="ARBA00009697"/>
    </source>
</evidence>
<dbReference type="SUPFAM" id="SSF46785">
    <property type="entry name" value="Winged helix' DNA-binding domain"/>
    <property type="match status" value="2"/>
</dbReference>
<dbReference type="Gene3D" id="2.30.29.30">
    <property type="entry name" value="Pleckstrin-homology domain (PH domain)/Phosphotyrosine-binding domain (PTB)"/>
    <property type="match status" value="1"/>
</dbReference>
<sequence length="411" mass="46593">MDRFYFKDKNDCSKEITSYPHTTWKGVRLYDGDSKTEYKSEIVYLTPSHLYFSSKDRTTMNMVLDLKCIVLVEEEEGNILRSSKIILHLLPYVCEQHSKPYARSSASFIKLAFSDGGLSSFKNSVQKALLERAWEKNTENSSTSHPAPMAFRSGIVGIERRLQEKVENNSSSIQVAFQDMKNLIDMAKDMVQLASVMSSKIKVCIFLFATSDCYLIFLSQDRHGDISDDETVKFKSYLLSLGIEDPVTRNACSSSDVFCQHLAKEIATFLLTPISDSGGFMSLSDAYCRVNRARGFELLSPEDFFQACNYMEQLNLPLTCRKFESGVLVLQLQSQTNSQLEKNTETLLQARQKLTAFEVSQEFGISIVLAAECLYTMERKGVVCRDDTVRGLMFYPNEFSSRTQIIRASLA</sequence>
<comment type="function">
    <text evidence="7">Component of the ESCRT-II complex (endosomal sorting complex required for transport II), which is required for multivesicular body (MVB) formation and sorting of endosomal cargo proteins into MVBs.</text>
</comment>
<dbReference type="InterPro" id="IPR036388">
    <property type="entry name" value="WH-like_DNA-bd_sf"/>
</dbReference>
<dbReference type="Gene3D" id="1.10.10.10">
    <property type="entry name" value="Winged helix-like DNA-binding domain superfamily/Winged helix DNA-binding domain"/>
    <property type="match status" value="2"/>
</dbReference>
<dbReference type="GO" id="GO:0043130">
    <property type="term" value="F:ubiquitin binding"/>
    <property type="evidence" value="ECO:0007669"/>
    <property type="project" value="UniProtKB-UniRule"/>
</dbReference>
<comment type="similarity">
    <text evidence="1 7">Belongs to the VPS36 family.</text>
</comment>
<gene>
    <name evidence="9" type="ORF">GHT06_009935</name>
</gene>
<evidence type="ECO:0000256" key="2">
    <source>
        <dbReference type="ARBA" id="ARBA00017953"/>
    </source>
</evidence>
<organism evidence="9 10">
    <name type="scientific">Daphnia sinensis</name>
    <dbReference type="NCBI Taxonomy" id="1820382"/>
    <lineage>
        <taxon>Eukaryota</taxon>
        <taxon>Metazoa</taxon>
        <taxon>Ecdysozoa</taxon>
        <taxon>Arthropoda</taxon>
        <taxon>Crustacea</taxon>
        <taxon>Branchiopoda</taxon>
        <taxon>Diplostraca</taxon>
        <taxon>Cladocera</taxon>
        <taxon>Anomopoda</taxon>
        <taxon>Daphniidae</taxon>
        <taxon>Daphnia</taxon>
        <taxon>Daphnia similis group</taxon>
    </lineage>
</organism>
<evidence type="ECO:0000256" key="7">
    <source>
        <dbReference type="RuleBase" id="RU367095"/>
    </source>
</evidence>
<keyword evidence="5 7" id="KW-0653">Protein transport</keyword>
<dbReference type="InterPro" id="IPR021648">
    <property type="entry name" value="GLUE_dom"/>
</dbReference>
<keyword evidence="10" id="KW-1185">Reference proteome</keyword>
<dbReference type="SUPFAM" id="SSF50729">
    <property type="entry name" value="PH domain-like"/>
    <property type="match status" value="1"/>
</dbReference>
<dbReference type="FunFam" id="1.10.10.10:FF:000416">
    <property type="entry name" value="Vacuolar protein-sorting-associated protein 36"/>
    <property type="match status" value="1"/>
</dbReference>
<evidence type="ECO:0000313" key="10">
    <source>
        <dbReference type="Proteomes" id="UP000820818"/>
    </source>
</evidence>
<dbReference type="InterPro" id="IPR037855">
    <property type="entry name" value="Vps36"/>
</dbReference>
<keyword evidence="4 7" id="KW-0963">Cytoplasm</keyword>
<evidence type="ECO:0000256" key="3">
    <source>
        <dbReference type="ARBA" id="ARBA00022448"/>
    </source>
</evidence>
<dbReference type="GO" id="GO:0000814">
    <property type="term" value="C:ESCRT II complex"/>
    <property type="evidence" value="ECO:0007669"/>
    <property type="project" value="UniProtKB-UniRule"/>
</dbReference>
<dbReference type="Pfam" id="PF11605">
    <property type="entry name" value="Vps36_ESCRT-II"/>
    <property type="match status" value="1"/>
</dbReference>
<name>A0AAD5KXZ5_9CRUS</name>